<keyword evidence="4 5" id="KW-0560">Oxidoreductase</keyword>
<evidence type="ECO:0000313" key="7">
    <source>
        <dbReference type="EMBL" id="HIX02027.1"/>
    </source>
</evidence>
<evidence type="ECO:0000313" key="8">
    <source>
        <dbReference type="Proteomes" id="UP000823963"/>
    </source>
</evidence>
<comment type="similarity">
    <text evidence="5">Belongs to the FAD-dependent oxidoreductase 2 family. FRD/SDH subfamily.</text>
</comment>
<keyword evidence="2 5" id="KW-0285">Flavoprotein</keyword>
<evidence type="ECO:0000256" key="5">
    <source>
        <dbReference type="RuleBase" id="RU366062"/>
    </source>
</evidence>
<organism evidence="7 8">
    <name type="scientific">Candidatus Ligilactobacillus excrementigallinarum</name>
    <dbReference type="NCBI Taxonomy" id="2838641"/>
    <lineage>
        <taxon>Bacteria</taxon>
        <taxon>Bacillati</taxon>
        <taxon>Bacillota</taxon>
        <taxon>Bacilli</taxon>
        <taxon>Lactobacillales</taxon>
        <taxon>Lactobacillaceae</taxon>
        <taxon>Ligilactobacillus</taxon>
    </lineage>
</organism>
<evidence type="ECO:0000256" key="4">
    <source>
        <dbReference type="ARBA" id="ARBA00023002"/>
    </source>
</evidence>
<dbReference type="SUPFAM" id="SSF56425">
    <property type="entry name" value="Succinate dehydrogenase/fumarate reductase flavoprotein, catalytic domain"/>
    <property type="match status" value="1"/>
</dbReference>
<dbReference type="EMBL" id="DXFP01000040">
    <property type="protein sequence ID" value="HIX02027.1"/>
    <property type="molecule type" value="Genomic_DNA"/>
</dbReference>
<dbReference type="AlphaFoldDB" id="A0A9D1UX87"/>
<dbReference type="GO" id="GO:0033765">
    <property type="term" value="F:steroid dehydrogenase activity, acting on the CH-CH group of donors"/>
    <property type="evidence" value="ECO:0007669"/>
    <property type="project" value="UniProtKB-ARBA"/>
</dbReference>
<dbReference type="InterPro" id="IPR027477">
    <property type="entry name" value="Succ_DH/fumarate_Rdtase_cat_sf"/>
</dbReference>
<dbReference type="InterPro" id="IPR050315">
    <property type="entry name" value="FAD-oxidoreductase_2"/>
</dbReference>
<reference evidence="7" key="2">
    <citation type="submission" date="2021-04" db="EMBL/GenBank/DDBJ databases">
        <authorList>
            <person name="Gilroy R."/>
        </authorList>
    </citation>
    <scope>NUCLEOTIDE SEQUENCE</scope>
    <source>
        <strain evidence="7">6627</strain>
    </source>
</reference>
<dbReference type="NCBIfam" id="NF005064">
    <property type="entry name" value="PRK06481.1"/>
    <property type="match status" value="1"/>
</dbReference>
<reference evidence="7" key="1">
    <citation type="journal article" date="2021" name="PeerJ">
        <title>Extensive microbial diversity within the chicken gut microbiome revealed by metagenomics and culture.</title>
        <authorList>
            <person name="Gilroy R."/>
            <person name="Ravi A."/>
            <person name="Getino M."/>
            <person name="Pursley I."/>
            <person name="Horton D.L."/>
            <person name="Alikhan N.F."/>
            <person name="Baker D."/>
            <person name="Gharbi K."/>
            <person name="Hall N."/>
            <person name="Watson M."/>
            <person name="Adriaenssens E.M."/>
            <person name="Foster-Nyarko E."/>
            <person name="Jarju S."/>
            <person name="Secka A."/>
            <person name="Antonio M."/>
            <person name="Oren A."/>
            <person name="Chaudhuri R.R."/>
            <person name="La Ragione R."/>
            <person name="Hildebrand F."/>
            <person name="Pallen M.J."/>
        </authorList>
    </citation>
    <scope>NUCLEOTIDE SEQUENCE</scope>
    <source>
        <strain evidence="7">6627</strain>
    </source>
</reference>
<comment type="cofactor">
    <cofactor evidence="1">
        <name>FAD</name>
        <dbReference type="ChEBI" id="CHEBI:57692"/>
    </cofactor>
</comment>
<proteinExistence type="inferred from homology"/>
<comment type="caution">
    <text evidence="7">The sequence shown here is derived from an EMBL/GenBank/DDBJ whole genome shotgun (WGS) entry which is preliminary data.</text>
</comment>
<dbReference type="PANTHER" id="PTHR43400">
    <property type="entry name" value="FUMARATE REDUCTASE"/>
    <property type="match status" value="1"/>
</dbReference>
<dbReference type="Proteomes" id="UP000823963">
    <property type="component" value="Unassembled WGS sequence"/>
</dbReference>
<dbReference type="GO" id="GO:0010181">
    <property type="term" value="F:FMN binding"/>
    <property type="evidence" value="ECO:0007669"/>
    <property type="project" value="InterPro"/>
</dbReference>
<name>A0A9D1UX87_9LACO</name>
<evidence type="ECO:0000259" key="6">
    <source>
        <dbReference type="Pfam" id="PF00890"/>
    </source>
</evidence>
<dbReference type="SUPFAM" id="SSF51905">
    <property type="entry name" value="FAD/NAD(P)-binding domain"/>
    <property type="match status" value="1"/>
</dbReference>
<dbReference type="InterPro" id="IPR010960">
    <property type="entry name" value="Flavocytochrome_c"/>
</dbReference>
<gene>
    <name evidence="7" type="ORF">H9861_04655</name>
</gene>
<dbReference type="FunFam" id="3.90.700.10:FF:000007">
    <property type="entry name" value="NADH-dependent fumarate reductase"/>
    <property type="match status" value="1"/>
</dbReference>
<evidence type="ECO:0000256" key="2">
    <source>
        <dbReference type="ARBA" id="ARBA00022630"/>
    </source>
</evidence>
<protein>
    <submittedName>
        <fullName evidence="7">Flavocytochrome c</fullName>
    </submittedName>
</protein>
<dbReference type="Gene3D" id="3.90.700.10">
    <property type="entry name" value="Succinate dehydrogenase/fumarate reductase flavoprotein, catalytic domain"/>
    <property type="match status" value="1"/>
</dbReference>
<dbReference type="InterPro" id="IPR003953">
    <property type="entry name" value="FAD-dep_OxRdtase_2_FAD-bd"/>
</dbReference>
<dbReference type="Gene3D" id="3.50.50.60">
    <property type="entry name" value="FAD/NAD(P)-binding domain"/>
    <property type="match status" value="1"/>
</dbReference>
<accession>A0A9D1UX87</accession>
<sequence>MIKEIEILVLGSGCTGLVAALQAHQTGKKVAILEKMDQIGGNSKRASSGMNATETVLQLKNNIIDTAQEFYDETFKAGGKMNDPALLQYFTTHTNSAVEWLKAFNVELGDLTTLGGMNKPRTHRPTDTSPIGAYLVNKLFDAVQKADIPVYLNSKAVKLTRLSDQRIAVEVENNGEISRIKCNSVILATGGFGASQSLIKKYAPQYADYKTTNQEGSTGDGLKLAHQFGAQLIQLNQVQIHPTVQQDNPHVYLIGETVRGEGAILVNTAGKRFINELDTRKKVSNAIIAQETKHAYLILDQQVYRRVKALGFYESVGLVVKASSLDELAKAIHLPAADFKAEIETWNQAATNHYDQQFGRQTGMHPFNEGPFYAIHVAPAVHYTMGGIHIDTQTHVLDENGEIIPGLFAAGEVSGGLHGNNRVGGNSIAETIVFGRQAGISASQYLNETK</sequence>
<dbReference type="PANTHER" id="PTHR43400:SF7">
    <property type="entry name" value="FAD-DEPENDENT OXIDOREDUCTASE 2 FAD BINDING DOMAIN-CONTAINING PROTEIN"/>
    <property type="match status" value="1"/>
</dbReference>
<evidence type="ECO:0000256" key="3">
    <source>
        <dbReference type="ARBA" id="ARBA00022827"/>
    </source>
</evidence>
<dbReference type="Pfam" id="PF00890">
    <property type="entry name" value="FAD_binding_2"/>
    <property type="match status" value="1"/>
</dbReference>
<feature type="domain" description="FAD-dependent oxidoreductase 2 FAD-binding" evidence="6">
    <location>
        <begin position="7"/>
        <end position="428"/>
    </location>
</feature>
<dbReference type="NCBIfam" id="TIGR01813">
    <property type="entry name" value="flavo_cyto_c"/>
    <property type="match status" value="1"/>
</dbReference>
<dbReference type="InterPro" id="IPR036188">
    <property type="entry name" value="FAD/NAD-bd_sf"/>
</dbReference>
<evidence type="ECO:0000256" key="1">
    <source>
        <dbReference type="ARBA" id="ARBA00001974"/>
    </source>
</evidence>
<keyword evidence="3 5" id="KW-0274">FAD</keyword>